<dbReference type="STRING" id="137246.A0A401RVS6"/>
<dbReference type="InterPro" id="IPR016272">
    <property type="entry name" value="Lipase_LIPH"/>
</dbReference>
<dbReference type="GO" id="GO:0046872">
    <property type="term" value="F:metal ion binding"/>
    <property type="evidence" value="ECO:0007669"/>
    <property type="project" value="UniProtKB-KW"/>
</dbReference>
<dbReference type="InterPro" id="IPR029058">
    <property type="entry name" value="AB_hydrolase_fold"/>
</dbReference>
<evidence type="ECO:0000313" key="11">
    <source>
        <dbReference type="EMBL" id="GCC22226.1"/>
    </source>
</evidence>
<protein>
    <recommendedName>
        <fullName evidence="10">PLAT domain-containing protein</fullName>
    </recommendedName>
</protein>
<proteinExistence type="inferred from homology"/>
<dbReference type="InterPro" id="IPR033906">
    <property type="entry name" value="Lipase_N"/>
</dbReference>
<dbReference type="GO" id="GO:0016042">
    <property type="term" value="P:lipid catabolic process"/>
    <property type="evidence" value="ECO:0007669"/>
    <property type="project" value="TreeGrafter"/>
</dbReference>
<sequence length="432" mass="48444">MLWLIIAAVTLGNAVKAAEICYNRLGCFTDDVPWGGTEQRPIKKLPWSPEDIDTRFLLWTRRNTKAFQEITGINPSTIENSNFDRTKKTCFIIHGYIDKGEESWLSDMCKAMFEVEDVNCVCVDWVHGSRTLYDQAANNIRVVGAEVAYLIDVLEKTFNHSRSEIHIIGHSLGSHAAGETGRRIPGIRRITGLDPAKPFFKNTPVEVRLDISDAEFVDIIHTNGAPLIPYLGFGLFEPIGHLDFYPNGGELMPGCDKNIVSTIIDINGIWEGTRNFAACNHLRSYKYYTESIRTKNGFIGIPCNSYDDFTAGNCFSCPPKGCPLMGHYADTYPLGNDTTEPKFFLNTGAAPTFARWRYQVTVKITCTRSIRGFFNIALYGSNVNTQQYQIAKALLESGKTFTADIDVEDNIGEITKVKFIWNNKLPNLFGPK</sequence>
<name>A0A401RVS6_CHIPU</name>
<dbReference type="GO" id="GO:0005615">
    <property type="term" value="C:extracellular space"/>
    <property type="evidence" value="ECO:0007669"/>
    <property type="project" value="TreeGrafter"/>
</dbReference>
<dbReference type="GO" id="GO:0004465">
    <property type="term" value="F:lipoprotein lipase activity"/>
    <property type="evidence" value="ECO:0007669"/>
    <property type="project" value="TreeGrafter"/>
</dbReference>
<dbReference type="SUPFAM" id="SSF49723">
    <property type="entry name" value="Lipase/lipooxygenase domain (PLAT/LH2 domain)"/>
    <property type="match status" value="1"/>
</dbReference>
<dbReference type="Gene3D" id="2.60.60.20">
    <property type="entry name" value="PLAT/LH2 domain"/>
    <property type="match status" value="1"/>
</dbReference>
<keyword evidence="6" id="KW-0106">Calcium</keyword>
<keyword evidence="9" id="KW-0732">Signal</keyword>
<dbReference type="Proteomes" id="UP000287033">
    <property type="component" value="Unassembled WGS sequence"/>
</dbReference>
<comment type="caution">
    <text evidence="11">The sequence shown here is derived from an EMBL/GenBank/DDBJ whole genome shotgun (WGS) entry which is preliminary data.</text>
</comment>
<evidence type="ECO:0000256" key="1">
    <source>
        <dbReference type="ARBA" id="ARBA00004613"/>
    </source>
</evidence>
<dbReference type="PANTHER" id="PTHR11610">
    <property type="entry name" value="LIPASE"/>
    <property type="match status" value="1"/>
</dbReference>
<dbReference type="PROSITE" id="PS50095">
    <property type="entry name" value="PLAT"/>
    <property type="match status" value="1"/>
</dbReference>
<dbReference type="SUPFAM" id="SSF53474">
    <property type="entry name" value="alpha/beta-Hydrolases"/>
    <property type="match status" value="1"/>
</dbReference>
<evidence type="ECO:0000256" key="4">
    <source>
        <dbReference type="ARBA" id="ARBA00023157"/>
    </source>
</evidence>
<keyword evidence="4" id="KW-1015">Disulfide bond</keyword>
<dbReference type="PRINTS" id="PR00821">
    <property type="entry name" value="TAGLIPASE"/>
</dbReference>
<dbReference type="FunFam" id="3.40.50.1820:FF:000033">
    <property type="entry name" value="Pancreatic triacylglycerol lipase"/>
    <property type="match status" value="1"/>
</dbReference>
<feature type="active site" description="Charge relay system" evidence="5">
    <location>
        <position position="194"/>
    </location>
</feature>
<feature type="binding site" evidence="6">
    <location>
        <position position="210"/>
    </location>
    <ligand>
        <name>Ca(2+)</name>
        <dbReference type="ChEBI" id="CHEBI:29108"/>
    </ligand>
</feature>
<keyword evidence="6" id="KW-0479">Metal-binding</keyword>
<reference evidence="11 12" key="1">
    <citation type="journal article" date="2018" name="Nat. Ecol. Evol.">
        <title>Shark genomes provide insights into elasmobranch evolution and the origin of vertebrates.</title>
        <authorList>
            <person name="Hara Y"/>
            <person name="Yamaguchi K"/>
            <person name="Onimaru K"/>
            <person name="Kadota M"/>
            <person name="Koyanagi M"/>
            <person name="Keeley SD"/>
            <person name="Tatsumi K"/>
            <person name="Tanaka K"/>
            <person name="Motone F"/>
            <person name="Kageyama Y"/>
            <person name="Nozu R"/>
            <person name="Adachi N"/>
            <person name="Nishimura O"/>
            <person name="Nakagawa R"/>
            <person name="Tanegashima C"/>
            <person name="Kiyatake I"/>
            <person name="Matsumoto R"/>
            <person name="Murakumo K"/>
            <person name="Nishida K"/>
            <person name="Terakita A"/>
            <person name="Kuratani S"/>
            <person name="Sato K"/>
            <person name="Hyodo S Kuraku.S."/>
        </authorList>
    </citation>
    <scope>NUCLEOTIDE SEQUENCE [LARGE SCALE GENOMIC DNA]</scope>
</reference>
<gene>
    <name evidence="11" type="ORF">chiPu_0000611</name>
</gene>
<evidence type="ECO:0000256" key="2">
    <source>
        <dbReference type="ARBA" id="ARBA00010701"/>
    </source>
</evidence>
<keyword evidence="12" id="KW-1185">Reference proteome</keyword>
<dbReference type="PIRSF" id="PIRSF000865">
    <property type="entry name" value="Lipoprotein_lipase_LIPH"/>
    <property type="match status" value="1"/>
</dbReference>
<feature type="active site" description="Nucleophile" evidence="5">
    <location>
        <position position="171"/>
    </location>
</feature>
<feature type="domain" description="PLAT" evidence="10">
    <location>
        <begin position="356"/>
        <end position="432"/>
    </location>
</feature>
<comment type="subcellular location">
    <subcellularLocation>
        <location evidence="1">Secreted</location>
    </subcellularLocation>
</comment>
<dbReference type="InterPro" id="IPR001024">
    <property type="entry name" value="PLAT/LH2_dom"/>
</dbReference>
<evidence type="ECO:0000256" key="7">
    <source>
        <dbReference type="PROSITE-ProRule" id="PRU00152"/>
    </source>
</evidence>
<feature type="binding site" evidence="6">
    <location>
        <position position="208"/>
    </location>
    <ligand>
        <name>Ca(2+)</name>
        <dbReference type="ChEBI" id="CHEBI:29108"/>
    </ligand>
</feature>
<evidence type="ECO:0000256" key="3">
    <source>
        <dbReference type="ARBA" id="ARBA00022525"/>
    </source>
</evidence>
<dbReference type="OrthoDB" id="199913at2759"/>
<dbReference type="CDD" id="cd00707">
    <property type="entry name" value="Pancreat_lipase_like"/>
    <property type="match status" value="1"/>
</dbReference>
<evidence type="ECO:0000256" key="5">
    <source>
        <dbReference type="PIRSR" id="PIRSR000865-1"/>
    </source>
</evidence>
<dbReference type="PANTHER" id="PTHR11610:SF182">
    <property type="entry name" value="TRIACYLGLYCEROL LIPASE"/>
    <property type="match status" value="1"/>
</dbReference>
<evidence type="ECO:0000256" key="6">
    <source>
        <dbReference type="PIRSR" id="PIRSR000865-2"/>
    </source>
</evidence>
<feature type="signal peptide" evidence="9">
    <location>
        <begin position="1"/>
        <end position="17"/>
    </location>
</feature>
<dbReference type="InterPro" id="IPR000734">
    <property type="entry name" value="TAG_lipase"/>
</dbReference>
<accession>A0A401RVS6</accession>
<dbReference type="InterPro" id="IPR013818">
    <property type="entry name" value="Lipase"/>
</dbReference>
<dbReference type="Gene3D" id="3.40.50.1820">
    <property type="entry name" value="alpha/beta hydrolase"/>
    <property type="match status" value="1"/>
</dbReference>
<evidence type="ECO:0000256" key="9">
    <source>
        <dbReference type="SAM" id="SignalP"/>
    </source>
</evidence>
<feature type="binding site" evidence="6">
    <location>
        <position position="213"/>
    </location>
    <ligand>
        <name>Ca(2+)</name>
        <dbReference type="ChEBI" id="CHEBI:29108"/>
    </ligand>
</feature>
<dbReference type="Pfam" id="PF00151">
    <property type="entry name" value="Lipase"/>
    <property type="match status" value="1"/>
</dbReference>
<evidence type="ECO:0000256" key="8">
    <source>
        <dbReference type="RuleBase" id="RU004262"/>
    </source>
</evidence>
<feature type="active site" description="Charge relay system" evidence="5">
    <location>
        <position position="281"/>
    </location>
</feature>
<dbReference type="InterPro" id="IPR036392">
    <property type="entry name" value="PLAT/LH2_dom_sf"/>
</dbReference>
<dbReference type="InterPro" id="IPR002331">
    <property type="entry name" value="Lipase_panc"/>
</dbReference>
<evidence type="ECO:0000259" key="10">
    <source>
        <dbReference type="PROSITE" id="PS50095"/>
    </source>
</evidence>
<dbReference type="PRINTS" id="PR00823">
    <property type="entry name" value="PANCLIPASE"/>
</dbReference>
<comment type="caution">
    <text evidence="7">Lacks conserved residue(s) required for the propagation of feature annotation.</text>
</comment>
<dbReference type="OMA" id="NMFQVEK"/>
<evidence type="ECO:0000313" key="12">
    <source>
        <dbReference type="Proteomes" id="UP000287033"/>
    </source>
</evidence>
<keyword evidence="3" id="KW-0964">Secreted</keyword>
<dbReference type="AlphaFoldDB" id="A0A401RVS6"/>
<dbReference type="EMBL" id="BEZZ01000008">
    <property type="protein sequence ID" value="GCC22226.1"/>
    <property type="molecule type" value="Genomic_DNA"/>
</dbReference>
<dbReference type="Pfam" id="PF01477">
    <property type="entry name" value="PLAT"/>
    <property type="match status" value="1"/>
</dbReference>
<feature type="chain" id="PRO_5019471426" description="PLAT domain-containing protein" evidence="9">
    <location>
        <begin position="18"/>
        <end position="432"/>
    </location>
</feature>
<feature type="non-terminal residue" evidence="11">
    <location>
        <position position="432"/>
    </location>
</feature>
<organism evidence="11 12">
    <name type="scientific">Chiloscyllium punctatum</name>
    <name type="common">Brownbanded bambooshark</name>
    <name type="synonym">Hemiscyllium punctatum</name>
    <dbReference type="NCBI Taxonomy" id="137246"/>
    <lineage>
        <taxon>Eukaryota</taxon>
        <taxon>Metazoa</taxon>
        <taxon>Chordata</taxon>
        <taxon>Craniata</taxon>
        <taxon>Vertebrata</taxon>
        <taxon>Chondrichthyes</taxon>
        <taxon>Elasmobranchii</taxon>
        <taxon>Galeomorphii</taxon>
        <taxon>Galeoidea</taxon>
        <taxon>Orectolobiformes</taxon>
        <taxon>Hemiscylliidae</taxon>
        <taxon>Chiloscyllium</taxon>
    </lineage>
</organism>
<comment type="similarity">
    <text evidence="2 8">Belongs to the AB hydrolase superfamily. Lipase family.</text>
</comment>